<keyword evidence="4" id="KW-1185">Reference proteome</keyword>
<keyword evidence="2" id="KW-1133">Transmembrane helix</keyword>
<reference evidence="3" key="1">
    <citation type="submission" date="2015-01" db="EMBL/GenBank/DDBJ databases">
        <title>The Genome Sequence of Cladophialophora bantiana CBS 173.52.</title>
        <authorList>
            <consortium name="The Broad Institute Genomics Platform"/>
            <person name="Cuomo C."/>
            <person name="de Hoog S."/>
            <person name="Gorbushina A."/>
            <person name="Stielow B."/>
            <person name="Teixiera M."/>
            <person name="Abouelleil A."/>
            <person name="Chapman S.B."/>
            <person name="Priest M."/>
            <person name="Young S.K."/>
            <person name="Wortman J."/>
            <person name="Nusbaum C."/>
            <person name="Birren B."/>
        </authorList>
    </citation>
    <scope>NUCLEOTIDE SEQUENCE [LARGE SCALE GENOMIC DNA]</scope>
    <source>
        <strain evidence="3">CBS 173.52</strain>
    </source>
</reference>
<evidence type="ECO:0000256" key="1">
    <source>
        <dbReference type="SAM" id="MobiDB-lite"/>
    </source>
</evidence>
<protein>
    <submittedName>
        <fullName evidence="3">Uncharacterized protein</fullName>
    </submittedName>
</protein>
<feature type="transmembrane region" description="Helical" evidence="2">
    <location>
        <begin position="6"/>
        <end position="27"/>
    </location>
</feature>
<evidence type="ECO:0000313" key="3">
    <source>
        <dbReference type="EMBL" id="KIW93601.1"/>
    </source>
</evidence>
<evidence type="ECO:0000313" key="4">
    <source>
        <dbReference type="Proteomes" id="UP000053789"/>
    </source>
</evidence>
<dbReference type="VEuPathDB" id="FungiDB:Z519_06206"/>
<feature type="compositionally biased region" description="Basic and acidic residues" evidence="1">
    <location>
        <begin position="43"/>
        <end position="73"/>
    </location>
</feature>
<accession>A0A0D2EUS5</accession>
<name>A0A0D2EUS5_CLAB1</name>
<dbReference type="RefSeq" id="XP_016620270.1">
    <property type="nucleotide sequence ID" value="XM_016763946.1"/>
</dbReference>
<dbReference type="EMBL" id="KN846987">
    <property type="protein sequence ID" value="KIW93601.1"/>
    <property type="molecule type" value="Genomic_DNA"/>
</dbReference>
<keyword evidence="2" id="KW-0812">Transmembrane</keyword>
<dbReference type="AlphaFoldDB" id="A0A0D2EUS5"/>
<organism evidence="3 4">
    <name type="scientific">Cladophialophora bantiana (strain ATCC 10958 / CBS 173.52 / CDC B-1940 / NIH 8579)</name>
    <name type="common">Xylohypha bantiana</name>
    <dbReference type="NCBI Taxonomy" id="1442370"/>
    <lineage>
        <taxon>Eukaryota</taxon>
        <taxon>Fungi</taxon>
        <taxon>Dikarya</taxon>
        <taxon>Ascomycota</taxon>
        <taxon>Pezizomycotina</taxon>
        <taxon>Eurotiomycetes</taxon>
        <taxon>Chaetothyriomycetidae</taxon>
        <taxon>Chaetothyriales</taxon>
        <taxon>Herpotrichiellaceae</taxon>
        <taxon>Cladophialophora</taxon>
    </lineage>
</organism>
<dbReference type="Proteomes" id="UP000053789">
    <property type="component" value="Unassembled WGS sequence"/>
</dbReference>
<proteinExistence type="predicted"/>
<feature type="region of interest" description="Disordered" evidence="1">
    <location>
        <begin position="276"/>
        <end position="338"/>
    </location>
</feature>
<dbReference type="HOGENOM" id="CLU_583939_0_0_1"/>
<sequence length="468" mass="51387">MNEPAMISFFSLTGVILLVAGIATWRIHRQNRMRGKPDGIAVDENHGDAENGKQDRCMRGDDGDGPAENRESGGRCGRVLDGAGWAQIPNSAEDQEETRVRGRQGVVYEKADEAVVSAVIGGVEAETSSPSAIQRGSRPTEVVPFENLGGYRYGDFAYGHDNMAPLPVPALVNELNPYYHAPGIAEVEAVPACPYPSAPASNKSSMESGYGSPLTSYNGLVTIHQHLDDMMAALPIPKDHPLYEHHPVAHCPATPSLPRHDASRRPPVLQYERESLFPAPLNPRRGRHSPHVDLDHGQTSPPEPGRTVFTELRRRSSARSPLISSSGSHSKEGPEARYSCFESPLKQHPPELSNGLRHSREISRQNSEPVLGAIVGQIRAKDDVRNEWPLTTEMKVPIQHYSNQTPVQPASASEHHLTHTRHRHLSSCNNAWTSAPLTPESRQSCRPQRWSWTAEDFRAVGIKGDNAV</sequence>
<gene>
    <name evidence="3" type="ORF">Z519_06206</name>
</gene>
<dbReference type="GeneID" id="27699134"/>
<keyword evidence="2" id="KW-0472">Membrane</keyword>
<dbReference type="OrthoDB" id="4147308at2759"/>
<evidence type="ECO:0000256" key="2">
    <source>
        <dbReference type="SAM" id="Phobius"/>
    </source>
</evidence>
<feature type="region of interest" description="Disordered" evidence="1">
    <location>
        <begin position="35"/>
        <end position="73"/>
    </location>
</feature>
<feature type="compositionally biased region" description="Low complexity" evidence="1">
    <location>
        <begin position="318"/>
        <end position="328"/>
    </location>
</feature>